<evidence type="ECO:0000256" key="1">
    <source>
        <dbReference type="SAM" id="MobiDB-lite"/>
    </source>
</evidence>
<name>A0A1G4JIR4_9SACH</name>
<feature type="region of interest" description="Disordered" evidence="1">
    <location>
        <begin position="1"/>
        <end position="22"/>
    </location>
</feature>
<dbReference type="EMBL" id="LT598458">
    <property type="protein sequence ID" value="SCU90023.1"/>
    <property type="molecule type" value="Genomic_DNA"/>
</dbReference>
<dbReference type="Proteomes" id="UP000190274">
    <property type="component" value="Chromosome F"/>
</dbReference>
<evidence type="ECO:0000313" key="2">
    <source>
        <dbReference type="EMBL" id="SCU90023.1"/>
    </source>
</evidence>
<keyword evidence="3" id="KW-1185">Reference proteome</keyword>
<dbReference type="AlphaFoldDB" id="A0A1G4JIR4"/>
<sequence>MPSPNASPLPKDLDGGSTSENGEQVVTVFDLATEIEQSLKKVLSEVQEIDKEFQKQFEAIDRRLKSFEK</sequence>
<gene>
    <name evidence="2" type="ORF">LADA_0F01332G</name>
</gene>
<reference evidence="2 3" key="1">
    <citation type="submission" date="2016-03" db="EMBL/GenBank/DDBJ databases">
        <authorList>
            <person name="Devillers H."/>
        </authorList>
    </citation>
    <scope>NUCLEOTIDE SEQUENCE [LARGE SCALE GENOMIC DNA]</scope>
    <source>
        <strain evidence="2">CBS 10888</strain>
    </source>
</reference>
<accession>A0A1G4JIR4</accession>
<protein>
    <submittedName>
        <fullName evidence="2">LADA_0F01332g1_1</fullName>
    </submittedName>
</protein>
<proteinExistence type="predicted"/>
<organism evidence="2 3">
    <name type="scientific">Lachancea dasiensis</name>
    <dbReference type="NCBI Taxonomy" id="1072105"/>
    <lineage>
        <taxon>Eukaryota</taxon>
        <taxon>Fungi</taxon>
        <taxon>Dikarya</taxon>
        <taxon>Ascomycota</taxon>
        <taxon>Saccharomycotina</taxon>
        <taxon>Saccharomycetes</taxon>
        <taxon>Saccharomycetales</taxon>
        <taxon>Saccharomycetaceae</taxon>
        <taxon>Lachancea</taxon>
    </lineage>
</organism>
<dbReference type="OrthoDB" id="4066296at2759"/>
<evidence type="ECO:0000313" key="3">
    <source>
        <dbReference type="Proteomes" id="UP000190274"/>
    </source>
</evidence>